<dbReference type="InterPro" id="IPR024520">
    <property type="entry name" value="DUF3558"/>
</dbReference>
<evidence type="ECO:0000313" key="4">
    <source>
        <dbReference type="Proteomes" id="UP000215043"/>
    </source>
</evidence>
<reference evidence="3 4" key="1">
    <citation type="submission" date="2017-08" db="EMBL/GenBank/DDBJ databases">
        <title>The complete genome sequence of moderately halophilic actinomycete Actinopolyspora erythraea YIM 90600, the producer of novel erythromycin, novel actinopolysporins A-C and tubercidin.</title>
        <authorList>
            <person name="Yin M."/>
            <person name="Tang S."/>
        </authorList>
    </citation>
    <scope>NUCLEOTIDE SEQUENCE [LARGE SCALE GENOMIC DNA]</scope>
    <source>
        <strain evidence="3 4">YIM 90600</strain>
    </source>
</reference>
<evidence type="ECO:0000256" key="1">
    <source>
        <dbReference type="SAM" id="MobiDB-lite"/>
    </source>
</evidence>
<proteinExistence type="predicted"/>
<name>A0A223RPB4_9ACTN</name>
<dbReference type="KEGG" id="aey:CDG81_04625"/>
<dbReference type="AlphaFoldDB" id="A0A223RPB4"/>
<feature type="region of interest" description="Disordered" evidence="1">
    <location>
        <begin position="28"/>
        <end position="54"/>
    </location>
</feature>
<dbReference type="Proteomes" id="UP000215043">
    <property type="component" value="Chromosome"/>
</dbReference>
<dbReference type="EMBL" id="CP022752">
    <property type="protein sequence ID" value="ASU77716.1"/>
    <property type="molecule type" value="Genomic_DNA"/>
</dbReference>
<dbReference type="Pfam" id="PF12079">
    <property type="entry name" value="DUF3558"/>
    <property type="match status" value="1"/>
</dbReference>
<evidence type="ECO:0000256" key="2">
    <source>
        <dbReference type="SAM" id="SignalP"/>
    </source>
</evidence>
<dbReference type="RefSeq" id="WP_084134387.1">
    <property type="nucleotide sequence ID" value="NZ_CP022752.1"/>
</dbReference>
<organism evidence="3 4">
    <name type="scientific">Actinopolyspora erythraea</name>
    <dbReference type="NCBI Taxonomy" id="414996"/>
    <lineage>
        <taxon>Bacteria</taxon>
        <taxon>Bacillati</taxon>
        <taxon>Actinomycetota</taxon>
        <taxon>Actinomycetes</taxon>
        <taxon>Actinopolysporales</taxon>
        <taxon>Actinopolysporaceae</taxon>
        <taxon>Actinopolyspora</taxon>
    </lineage>
</organism>
<protein>
    <submittedName>
        <fullName evidence="3">DUF3558 domain-containing protein</fullName>
    </submittedName>
</protein>
<keyword evidence="2" id="KW-0732">Signal</keyword>
<feature type="chain" id="PRO_5013053186" evidence="2">
    <location>
        <begin position="28"/>
        <end position="178"/>
    </location>
</feature>
<feature type="compositionally biased region" description="Polar residues" evidence="1">
    <location>
        <begin position="28"/>
        <end position="37"/>
    </location>
</feature>
<accession>A0A223RPB4</accession>
<dbReference type="PROSITE" id="PS51257">
    <property type="entry name" value="PROKAR_LIPOPROTEIN"/>
    <property type="match status" value="1"/>
</dbReference>
<dbReference type="OrthoDB" id="5193171at2"/>
<feature type="signal peptide" evidence="2">
    <location>
        <begin position="1"/>
        <end position="27"/>
    </location>
</feature>
<gene>
    <name evidence="3" type="ORF">CDG81_04625</name>
</gene>
<sequence length="178" mass="19336">MTSKRNYLSIGILTALLAFTVSCGGNASNEKNTPEGTDNQEENNKENGQLADNQPCDLITQKQAQELEIKNNGEINEFDKSTCQWKITRTSGIDVSIYRDKHIGQINFPKDETSPTKINGREAILAKTGKYNCSLAFKVSSSSAISVSSTAEATAPVETACDLVKKAAPMVERNISDN</sequence>
<evidence type="ECO:0000313" key="3">
    <source>
        <dbReference type="EMBL" id="ASU77716.1"/>
    </source>
</evidence>